<dbReference type="PROSITE" id="PS50928">
    <property type="entry name" value="ABC_TM1"/>
    <property type="match status" value="1"/>
</dbReference>
<keyword evidence="4 7" id="KW-0812">Transmembrane</keyword>
<organism evidence="9 10">
    <name type="scientific">Streptomyces antioxidans</name>
    <dbReference type="NCBI Taxonomy" id="1507734"/>
    <lineage>
        <taxon>Bacteria</taxon>
        <taxon>Bacillati</taxon>
        <taxon>Actinomycetota</taxon>
        <taxon>Actinomycetes</taxon>
        <taxon>Kitasatosporales</taxon>
        <taxon>Streptomycetaceae</taxon>
        <taxon>Streptomyces</taxon>
    </lineage>
</organism>
<dbReference type="InterPro" id="IPR045621">
    <property type="entry name" value="BPD_transp_1_N"/>
</dbReference>
<dbReference type="Pfam" id="PF00528">
    <property type="entry name" value="BPD_transp_1"/>
    <property type="match status" value="1"/>
</dbReference>
<evidence type="ECO:0000256" key="1">
    <source>
        <dbReference type="ARBA" id="ARBA00004651"/>
    </source>
</evidence>
<evidence type="ECO:0000256" key="3">
    <source>
        <dbReference type="ARBA" id="ARBA00022475"/>
    </source>
</evidence>
<protein>
    <submittedName>
        <fullName evidence="9">Diguanylate cyclase</fullName>
    </submittedName>
</protein>
<keyword evidence="3" id="KW-1003">Cell membrane</keyword>
<dbReference type="Proteomes" id="UP000033615">
    <property type="component" value="Unassembled WGS sequence"/>
</dbReference>
<evidence type="ECO:0000256" key="2">
    <source>
        <dbReference type="ARBA" id="ARBA00022448"/>
    </source>
</evidence>
<evidence type="ECO:0000256" key="7">
    <source>
        <dbReference type="RuleBase" id="RU363032"/>
    </source>
</evidence>
<feature type="transmembrane region" description="Helical" evidence="7">
    <location>
        <begin position="247"/>
        <end position="273"/>
    </location>
</feature>
<evidence type="ECO:0000256" key="4">
    <source>
        <dbReference type="ARBA" id="ARBA00022692"/>
    </source>
</evidence>
<dbReference type="GO" id="GO:0005886">
    <property type="term" value="C:plasma membrane"/>
    <property type="evidence" value="ECO:0007669"/>
    <property type="project" value="UniProtKB-SubCell"/>
</dbReference>
<reference evidence="9" key="1">
    <citation type="submission" date="2016-12" db="EMBL/GenBank/DDBJ databases">
        <title>Genome sequence of Streptomyces antioxidans MUSC 164.</title>
        <authorList>
            <person name="Lee L.-H."/>
            <person name="Ser H.-L."/>
        </authorList>
    </citation>
    <scope>NUCLEOTIDE SEQUENCE [LARGE SCALE GENOMIC DNA]</scope>
    <source>
        <strain evidence="9">MUSC 164</strain>
    </source>
</reference>
<dbReference type="EMBL" id="LAKD02000102">
    <property type="protein sequence ID" value="OPF72724.1"/>
    <property type="molecule type" value="Genomic_DNA"/>
</dbReference>
<proteinExistence type="inferred from homology"/>
<sequence>MVLRQEGGGPEVIRFLIKRTAQAAVVLLLVSVIVFVLLHQLPGGPARAILGPKATPQAVEHFNHQQGYDRSLPLQYVQYLGRLLTGDLGESYKLNQTVSSLLSDRLPKTLVLTGLAIALAAVLAIPLGILQAVRRGRAADYLLTGLAFLAYATPVFFLGLVLILVFSQRLQLFPAEAPQADTVGGILGDLPGLVLPVVTMALGVIAAFSRYMRSAVLDNLGEEYVRTARAKGQSSARIMARHVLRNALIPLATLLGLYLPTLFSGALVVESMFNYPGMGLLFWNAAQGSDFPVLLGVTLVVGVATVIGSLITDIAYAVLDPRIRSVS</sequence>
<accession>A0A1V4CXD6</accession>
<keyword evidence="5 7" id="KW-1133">Transmembrane helix</keyword>
<dbReference type="Pfam" id="PF19300">
    <property type="entry name" value="BPD_transp_1_N"/>
    <property type="match status" value="1"/>
</dbReference>
<name>A0A1V4CXD6_9ACTN</name>
<keyword evidence="2 7" id="KW-0813">Transport</keyword>
<dbReference type="PANTHER" id="PTHR43163:SF6">
    <property type="entry name" value="DIPEPTIDE TRANSPORT SYSTEM PERMEASE PROTEIN DPPB-RELATED"/>
    <property type="match status" value="1"/>
</dbReference>
<feature type="transmembrane region" description="Helical" evidence="7">
    <location>
        <begin position="186"/>
        <end position="208"/>
    </location>
</feature>
<feature type="domain" description="ABC transmembrane type-1" evidence="8">
    <location>
        <begin position="106"/>
        <end position="312"/>
    </location>
</feature>
<comment type="similarity">
    <text evidence="7">Belongs to the binding-protein-dependent transport system permease family.</text>
</comment>
<gene>
    <name evidence="9" type="ORF">VT50_0230425</name>
</gene>
<keyword evidence="6 7" id="KW-0472">Membrane</keyword>
<feature type="transmembrane region" description="Helical" evidence="7">
    <location>
        <begin position="110"/>
        <end position="130"/>
    </location>
</feature>
<dbReference type="CDD" id="cd06261">
    <property type="entry name" value="TM_PBP2"/>
    <property type="match status" value="1"/>
</dbReference>
<evidence type="ECO:0000313" key="10">
    <source>
        <dbReference type="Proteomes" id="UP000033615"/>
    </source>
</evidence>
<dbReference type="Gene3D" id="1.10.3720.10">
    <property type="entry name" value="MetI-like"/>
    <property type="match status" value="1"/>
</dbReference>
<evidence type="ECO:0000313" key="9">
    <source>
        <dbReference type="EMBL" id="OPF72724.1"/>
    </source>
</evidence>
<evidence type="ECO:0000259" key="8">
    <source>
        <dbReference type="PROSITE" id="PS50928"/>
    </source>
</evidence>
<dbReference type="SUPFAM" id="SSF161098">
    <property type="entry name" value="MetI-like"/>
    <property type="match status" value="1"/>
</dbReference>
<evidence type="ECO:0000256" key="5">
    <source>
        <dbReference type="ARBA" id="ARBA00022989"/>
    </source>
</evidence>
<keyword evidence="10" id="KW-1185">Reference proteome</keyword>
<evidence type="ECO:0000256" key="6">
    <source>
        <dbReference type="ARBA" id="ARBA00023136"/>
    </source>
</evidence>
<feature type="transmembrane region" description="Helical" evidence="7">
    <location>
        <begin position="293"/>
        <end position="319"/>
    </location>
</feature>
<dbReference type="InterPro" id="IPR000515">
    <property type="entry name" value="MetI-like"/>
</dbReference>
<dbReference type="AlphaFoldDB" id="A0A1V4CXD6"/>
<dbReference type="GO" id="GO:0055085">
    <property type="term" value="P:transmembrane transport"/>
    <property type="evidence" value="ECO:0007669"/>
    <property type="project" value="InterPro"/>
</dbReference>
<feature type="transmembrane region" description="Helical" evidence="7">
    <location>
        <begin position="21"/>
        <end position="41"/>
    </location>
</feature>
<feature type="transmembrane region" description="Helical" evidence="7">
    <location>
        <begin position="142"/>
        <end position="166"/>
    </location>
</feature>
<dbReference type="InterPro" id="IPR035906">
    <property type="entry name" value="MetI-like_sf"/>
</dbReference>
<dbReference type="PANTHER" id="PTHR43163">
    <property type="entry name" value="DIPEPTIDE TRANSPORT SYSTEM PERMEASE PROTEIN DPPB-RELATED"/>
    <property type="match status" value="1"/>
</dbReference>
<comment type="caution">
    <text evidence="9">The sequence shown here is derived from an EMBL/GenBank/DDBJ whole genome shotgun (WGS) entry which is preliminary data.</text>
</comment>
<comment type="subcellular location">
    <subcellularLocation>
        <location evidence="1 7">Cell membrane</location>
        <topology evidence="1 7">Multi-pass membrane protein</topology>
    </subcellularLocation>
</comment>